<dbReference type="InterPro" id="IPR012338">
    <property type="entry name" value="Beta-lactam/transpept-like"/>
</dbReference>
<evidence type="ECO:0000256" key="8">
    <source>
        <dbReference type="ARBA" id="ARBA00022679"/>
    </source>
</evidence>
<feature type="transmembrane region" description="Helical" evidence="17">
    <location>
        <begin position="7"/>
        <end position="29"/>
    </location>
</feature>
<comment type="similarity">
    <text evidence="2">In the C-terminal section; belongs to the transpeptidase family.</text>
</comment>
<evidence type="ECO:0000256" key="6">
    <source>
        <dbReference type="ARBA" id="ARBA00022670"/>
    </source>
</evidence>
<comment type="caution">
    <text evidence="20">The sequence shown here is derived from an EMBL/GenBank/DDBJ whole genome shotgun (WGS) entry which is preliminary data.</text>
</comment>
<dbReference type="InterPro" id="IPR023346">
    <property type="entry name" value="Lysozyme-like_dom_sf"/>
</dbReference>
<dbReference type="Pfam" id="PF00905">
    <property type="entry name" value="Transpeptidase"/>
    <property type="match status" value="1"/>
</dbReference>
<keyword evidence="7" id="KW-0328">Glycosyltransferase</keyword>
<keyword evidence="10" id="KW-0133">Cell shape</keyword>
<evidence type="ECO:0000256" key="1">
    <source>
        <dbReference type="ARBA" id="ARBA00004236"/>
    </source>
</evidence>
<sequence>MKKFIKIILTILTIMTTSLLSLYVIAYLIGSPDLNKNRYLKLYDNNQQIYYQSINDYAGHYVSLDNVSQYFKDSIVAIEDRRFYQHRGFDPIGILRAIKVNITNQDKSQGASTITQQYARLLYLTNEKSWSRKIKEAFLTMQLETHLSKDLILEGYINNVYFGHGIYGIENAARYFYDKSAKDLNLNESSMLAGIVNGPTYFSPLNDEESARKRQGVVLDALIDTKKITKQQKQEVLNSPLNLASEHKVDENLSNNFYKDTVIDELEELGYYNNTYLNQGLNVYTTLDPDYQKVLEQSATNYTKDSEVETSSIVVEPYTSKVLGLIGGKDYSKSQFNRATKANRQIGSTIKPLLYYLALENGFSPTTTFLNEPTTFKLEDNTTYSPGNFNDKYAYKEINLAQAIAVSDNIYAVKTHLFLGKENLASLIKKFGIEDVKANASLALGTLNTNIYNLANMYNTLASEGVYNHLYTIEKITNNEGKIIYQHKAQNKQMLNKDSCLALSQLLTASFDNRYSTYLQATMAAYKLENTNACKTGSTDFDNLAVAYNPNVLVASWVGYDDNRKMKTSNDKTVAKKTVVDVLNYTNETQDVKWYKPTKNLQAIAIDPSSSKFDENGIVYWFKKKQS</sequence>
<keyword evidence="6" id="KW-0645">Protease</keyword>
<evidence type="ECO:0000256" key="9">
    <source>
        <dbReference type="ARBA" id="ARBA00022801"/>
    </source>
</evidence>
<feature type="domain" description="Penicillin-binding protein transpeptidase" evidence="18">
    <location>
        <begin position="313"/>
        <end position="563"/>
    </location>
</feature>
<evidence type="ECO:0000256" key="14">
    <source>
        <dbReference type="ARBA" id="ARBA00023316"/>
    </source>
</evidence>
<evidence type="ECO:0000313" key="21">
    <source>
        <dbReference type="Proteomes" id="UP000196258"/>
    </source>
</evidence>
<keyword evidence="9" id="KW-0378">Hydrolase</keyword>
<organism evidence="20 21">
    <name type="scientific">Thomasclavelia spiroformis</name>
    <dbReference type="NCBI Taxonomy" id="29348"/>
    <lineage>
        <taxon>Bacteria</taxon>
        <taxon>Bacillati</taxon>
        <taxon>Bacillota</taxon>
        <taxon>Erysipelotrichia</taxon>
        <taxon>Erysipelotrichales</taxon>
        <taxon>Coprobacillaceae</taxon>
        <taxon>Thomasclavelia</taxon>
    </lineage>
</organism>
<dbReference type="GO" id="GO:0005886">
    <property type="term" value="C:plasma membrane"/>
    <property type="evidence" value="ECO:0007669"/>
    <property type="project" value="UniProtKB-SubCell"/>
</dbReference>
<protein>
    <submittedName>
        <fullName evidence="20">Penicillin-binding protein</fullName>
    </submittedName>
</protein>
<keyword evidence="17" id="KW-0812">Transmembrane</keyword>
<dbReference type="PANTHER" id="PTHR32282">
    <property type="entry name" value="BINDING PROTEIN TRANSPEPTIDASE, PUTATIVE-RELATED"/>
    <property type="match status" value="1"/>
</dbReference>
<evidence type="ECO:0000256" key="3">
    <source>
        <dbReference type="ARBA" id="ARBA00007739"/>
    </source>
</evidence>
<dbReference type="Proteomes" id="UP000196258">
    <property type="component" value="Unassembled WGS sequence"/>
</dbReference>
<keyword evidence="8" id="KW-0808">Transferase</keyword>
<feature type="domain" description="Glycosyl transferase family 51" evidence="19">
    <location>
        <begin position="56"/>
        <end position="221"/>
    </location>
</feature>
<dbReference type="GO" id="GO:0030288">
    <property type="term" value="C:outer membrane-bounded periplasmic space"/>
    <property type="evidence" value="ECO:0007669"/>
    <property type="project" value="TreeGrafter"/>
</dbReference>
<dbReference type="GO" id="GO:0009252">
    <property type="term" value="P:peptidoglycan biosynthetic process"/>
    <property type="evidence" value="ECO:0007669"/>
    <property type="project" value="UniProtKB-KW"/>
</dbReference>
<keyword evidence="14" id="KW-0961">Cell wall biogenesis/degradation</keyword>
<dbReference type="InterPro" id="IPR036950">
    <property type="entry name" value="PBP_transglycosylase"/>
</dbReference>
<dbReference type="AlphaFoldDB" id="A0A1Y4QMM6"/>
<dbReference type="GO" id="GO:0008360">
    <property type="term" value="P:regulation of cell shape"/>
    <property type="evidence" value="ECO:0007669"/>
    <property type="project" value="UniProtKB-KW"/>
</dbReference>
<comment type="catalytic activity">
    <reaction evidence="15">
        <text>Preferential cleavage: (Ac)2-L-Lys-D-Ala-|-D-Ala. Also transpeptidation of peptidyl-alanyl moieties that are N-acyl substituents of D-alanine.</text>
        <dbReference type="EC" id="3.4.16.4"/>
    </reaction>
</comment>
<dbReference type="GO" id="GO:0009002">
    <property type="term" value="F:serine-type D-Ala-D-Ala carboxypeptidase activity"/>
    <property type="evidence" value="ECO:0007669"/>
    <property type="project" value="UniProtKB-EC"/>
</dbReference>
<evidence type="ECO:0000256" key="7">
    <source>
        <dbReference type="ARBA" id="ARBA00022676"/>
    </source>
</evidence>
<dbReference type="GO" id="GO:0008658">
    <property type="term" value="F:penicillin binding"/>
    <property type="evidence" value="ECO:0007669"/>
    <property type="project" value="InterPro"/>
</dbReference>
<accession>A0A1Y4QMM6</accession>
<dbReference type="RefSeq" id="WP_087254033.1">
    <property type="nucleotide sequence ID" value="NZ_NFLB01000001.1"/>
</dbReference>
<dbReference type="EMBL" id="NFLB01000001">
    <property type="protein sequence ID" value="OUQ06559.1"/>
    <property type="molecule type" value="Genomic_DNA"/>
</dbReference>
<keyword evidence="5" id="KW-0121">Carboxypeptidase</keyword>
<evidence type="ECO:0000256" key="16">
    <source>
        <dbReference type="ARBA" id="ARBA00049902"/>
    </source>
</evidence>
<evidence type="ECO:0000256" key="17">
    <source>
        <dbReference type="SAM" id="Phobius"/>
    </source>
</evidence>
<comment type="catalytic activity">
    <reaction evidence="16">
        <text>[GlcNAc-(1-&gt;4)-Mur2Ac(oyl-L-Ala-gamma-D-Glu-L-Lys-D-Ala-D-Ala)](n)-di-trans,octa-cis-undecaprenyl diphosphate + beta-D-GlcNAc-(1-&gt;4)-Mur2Ac(oyl-L-Ala-gamma-D-Glu-L-Lys-D-Ala-D-Ala)-di-trans,octa-cis-undecaprenyl diphosphate = [GlcNAc-(1-&gt;4)-Mur2Ac(oyl-L-Ala-gamma-D-Glu-L-Lys-D-Ala-D-Ala)](n+1)-di-trans,octa-cis-undecaprenyl diphosphate + di-trans,octa-cis-undecaprenyl diphosphate + H(+)</text>
        <dbReference type="Rhea" id="RHEA:23708"/>
        <dbReference type="Rhea" id="RHEA-COMP:9602"/>
        <dbReference type="Rhea" id="RHEA-COMP:9603"/>
        <dbReference type="ChEBI" id="CHEBI:15378"/>
        <dbReference type="ChEBI" id="CHEBI:58405"/>
        <dbReference type="ChEBI" id="CHEBI:60033"/>
        <dbReference type="ChEBI" id="CHEBI:78435"/>
        <dbReference type="EC" id="2.4.99.28"/>
    </reaction>
</comment>
<evidence type="ECO:0000256" key="2">
    <source>
        <dbReference type="ARBA" id="ARBA00007090"/>
    </source>
</evidence>
<name>A0A1Y4QMM6_9FIRM</name>
<dbReference type="SUPFAM" id="SSF56601">
    <property type="entry name" value="beta-lactamase/transpeptidase-like"/>
    <property type="match status" value="1"/>
</dbReference>
<keyword evidence="13" id="KW-0511">Multifunctional enzyme</keyword>
<evidence type="ECO:0000256" key="4">
    <source>
        <dbReference type="ARBA" id="ARBA00022475"/>
    </source>
</evidence>
<keyword evidence="17" id="KW-1133">Transmembrane helix</keyword>
<evidence type="ECO:0000256" key="10">
    <source>
        <dbReference type="ARBA" id="ARBA00022960"/>
    </source>
</evidence>
<keyword evidence="11" id="KW-0573">Peptidoglycan synthesis</keyword>
<dbReference type="Pfam" id="PF00912">
    <property type="entry name" value="Transgly"/>
    <property type="match status" value="1"/>
</dbReference>
<dbReference type="InterPro" id="IPR001460">
    <property type="entry name" value="PCN-bd_Tpept"/>
</dbReference>
<evidence type="ECO:0000256" key="15">
    <source>
        <dbReference type="ARBA" id="ARBA00034000"/>
    </source>
</evidence>
<dbReference type="InterPro" id="IPR001264">
    <property type="entry name" value="Glyco_trans_51"/>
</dbReference>
<dbReference type="PANTHER" id="PTHR32282:SF11">
    <property type="entry name" value="PENICILLIN-BINDING PROTEIN 1B"/>
    <property type="match status" value="1"/>
</dbReference>
<dbReference type="FunFam" id="1.10.3810.10:FF:000001">
    <property type="entry name" value="Penicillin-binding protein 1A"/>
    <property type="match status" value="1"/>
</dbReference>
<evidence type="ECO:0000313" key="20">
    <source>
        <dbReference type="EMBL" id="OUQ06559.1"/>
    </source>
</evidence>
<proteinExistence type="inferred from homology"/>
<dbReference type="InterPro" id="IPR050396">
    <property type="entry name" value="Glycosyltr_51/Transpeptidase"/>
</dbReference>
<dbReference type="GO" id="GO:0071555">
    <property type="term" value="P:cell wall organization"/>
    <property type="evidence" value="ECO:0007669"/>
    <property type="project" value="UniProtKB-KW"/>
</dbReference>
<evidence type="ECO:0000256" key="11">
    <source>
        <dbReference type="ARBA" id="ARBA00022984"/>
    </source>
</evidence>
<evidence type="ECO:0000256" key="12">
    <source>
        <dbReference type="ARBA" id="ARBA00023136"/>
    </source>
</evidence>
<dbReference type="GO" id="GO:0006508">
    <property type="term" value="P:proteolysis"/>
    <property type="evidence" value="ECO:0007669"/>
    <property type="project" value="UniProtKB-KW"/>
</dbReference>
<evidence type="ECO:0000259" key="18">
    <source>
        <dbReference type="Pfam" id="PF00905"/>
    </source>
</evidence>
<dbReference type="Gene3D" id="1.10.3810.10">
    <property type="entry name" value="Biosynthetic peptidoglycan transglycosylase-like"/>
    <property type="match status" value="1"/>
</dbReference>
<dbReference type="SUPFAM" id="SSF53955">
    <property type="entry name" value="Lysozyme-like"/>
    <property type="match status" value="1"/>
</dbReference>
<reference evidence="21" key="1">
    <citation type="submission" date="2017-04" db="EMBL/GenBank/DDBJ databases">
        <title>Function of individual gut microbiota members based on whole genome sequencing of pure cultures obtained from chicken caecum.</title>
        <authorList>
            <person name="Medvecky M."/>
            <person name="Cejkova D."/>
            <person name="Polansky O."/>
            <person name="Karasova D."/>
            <person name="Kubasova T."/>
            <person name="Cizek A."/>
            <person name="Rychlik I."/>
        </authorList>
    </citation>
    <scope>NUCLEOTIDE SEQUENCE [LARGE SCALE GENOMIC DNA]</scope>
    <source>
        <strain evidence="21">An149</strain>
    </source>
</reference>
<comment type="subcellular location">
    <subcellularLocation>
        <location evidence="1">Cell membrane</location>
    </subcellularLocation>
</comment>
<gene>
    <name evidence="20" type="ORF">B5E91_01140</name>
</gene>
<evidence type="ECO:0000259" key="19">
    <source>
        <dbReference type="Pfam" id="PF00912"/>
    </source>
</evidence>
<evidence type="ECO:0000256" key="5">
    <source>
        <dbReference type="ARBA" id="ARBA00022645"/>
    </source>
</evidence>
<keyword evidence="12 17" id="KW-0472">Membrane</keyword>
<dbReference type="GO" id="GO:0008955">
    <property type="term" value="F:peptidoglycan glycosyltransferase activity"/>
    <property type="evidence" value="ECO:0007669"/>
    <property type="project" value="UniProtKB-EC"/>
</dbReference>
<keyword evidence="4" id="KW-1003">Cell membrane</keyword>
<comment type="similarity">
    <text evidence="3">In the N-terminal section; belongs to the glycosyltransferase 51 family.</text>
</comment>
<dbReference type="Gene3D" id="3.40.710.10">
    <property type="entry name" value="DD-peptidase/beta-lactamase superfamily"/>
    <property type="match status" value="1"/>
</dbReference>
<evidence type="ECO:0000256" key="13">
    <source>
        <dbReference type="ARBA" id="ARBA00023268"/>
    </source>
</evidence>